<reference evidence="1" key="1">
    <citation type="journal article" date="2019" name="Sci. Rep.">
        <title>Draft genome of Tanacetum cinerariifolium, the natural source of mosquito coil.</title>
        <authorList>
            <person name="Yamashiro T."/>
            <person name="Shiraishi A."/>
            <person name="Satake H."/>
            <person name="Nakayama K."/>
        </authorList>
    </citation>
    <scope>NUCLEOTIDE SEQUENCE</scope>
</reference>
<gene>
    <name evidence="1" type="ORF">Tci_011633</name>
</gene>
<protein>
    <submittedName>
        <fullName evidence="1">Uncharacterized protein</fullName>
    </submittedName>
</protein>
<proteinExistence type="predicted"/>
<sequence>MSEIFVHSRDFDDRKDDDFKLSVDNEERMGKRVVTQESIITQLADIILHNFKEPKDSTLGRQDKRWENGHVAVDQYHRYNIMRTDWRKKGYNSEVWTSIINILISYKIGLGPIKVDENSVKIYKSELGHILFDKSSAASGGRRKGLFNVNSITAGVVRATSFGSIRNPIESFGLHRPNMYRLCFPEEKKVRSPKAM</sequence>
<name>A0A6L2JUW9_TANCI</name>
<dbReference type="AlphaFoldDB" id="A0A6L2JUW9"/>
<accession>A0A6L2JUW9</accession>
<dbReference type="EMBL" id="BKCJ010001203">
    <property type="protein sequence ID" value="GEU39655.1"/>
    <property type="molecule type" value="Genomic_DNA"/>
</dbReference>
<organism evidence="1">
    <name type="scientific">Tanacetum cinerariifolium</name>
    <name type="common">Dalmatian daisy</name>
    <name type="synonym">Chrysanthemum cinerariifolium</name>
    <dbReference type="NCBI Taxonomy" id="118510"/>
    <lineage>
        <taxon>Eukaryota</taxon>
        <taxon>Viridiplantae</taxon>
        <taxon>Streptophyta</taxon>
        <taxon>Embryophyta</taxon>
        <taxon>Tracheophyta</taxon>
        <taxon>Spermatophyta</taxon>
        <taxon>Magnoliopsida</taxon>
        <taxon>eudicotyledons</taxon>
        <taxon>Gunneridae</taxon>
        <taxon>Pentapetalae</taxon>
        <taxon>asterids</taxon>
        <taxon>campanulids</taxon>
        <taxon>Asterales</taxon>
        <taxon>Asteraceae</taxon>
        <taxon>Asteroideae</taxon>
        <taxon>Anthemideae</taxon>
        <taxon>Anthemidinae</taxon>
        <taxon>Tanacetum</taxon>
    </lineage>
</organism>
<comment type="caution">
    <text evidence="1">The sequence shown here is derived from an EMBL/GenBank/DDBJ whole genome shotgun (WGS) entry which is preliminary data.</text>
</comment>
<evidence type="ECO:0000313" key="1">
    <source>
        <dbReference type="EMBL" id="GEU39655.1"/>
    </source>
</evidence>